<accession>A0A1B0D900</accession>
<dbReference type="EnsemblMetazoa" id="PPAI004112-RA">
    <property type="protein sequence ID" value="PPAI004112-PA"/>
    <property type="gene ID" value="PPAI004112"/>
</dbReference>
<dbReference type="GO" id="GO:0005886">
    <property type="term" value="C:plasma membrane"/>
    <property type="evidence" value="ECO:0007669"/>
    <property type="project" value="TreeGrafter"/>
</dbReference>
<dbReference type="InterPro" id="IPR042502">
    <property type="entry name" value="TM7SF3"/>
</dbReference>
<dbReference type="PANTHER" id="PTHR15937:SF3">
    <property type="entry name" value="TRANSMEMBRANE 7 SUPERFAMILY MEMBER 3"/>
    <property type="match status" value="1"/>
</dbReference>
<dbReference type="PANTHER" id="PTHR15937">
    <property type="entry name" value="TRANSMEMBRANE 7 SUPERFAMILY MEMBER 3"/>
    <property type="match status" value="1"/>
</dbReference>
<protein>
    <submittedName>
        <fullName evidence="1">Uncharacterized protein</fullName>
    </submittedName>
</protein>
<name>A0A1B0D900_PHLPP</name>
<evidence type="ECO:0000313" key="2">
    <source>
        <dbReference type="Proteomes" id="UP000092462"/>
    </source>
</evidence>
<dbReference type="GO" id="GO:0043069">
    <property type="term" value="P:negative regulation of programmed cell death"/>
    <property type="evidence" value="ECO:0007669"/>
    <property type="project" value="TreeGrafter"/>
</dbReference>
<dbReference type="VEuPathDB" id="VectorBase:PPAI004112"/>
<dbReference type="VEuPathDB" id="VectorBase:PPAPM1_010001"/>
<reference evidence="1" key="1">
    <citation type="submission" date="2022-08" db="UniProtKB">
        <authorList>
            <consortium name="EnsemblMetazoa"/>
        </authorList>
    </citation>
    <scope>IDENTIFICATION</scope>
    <source>
        <strain evidence="1">Israel</strain>
    </source>
</reference>
<proteinExistence type="predicted"/>
<dbReference type="EMBL" id="AJVK01027981">
    <property type="status" value="NOT_ANNOTATED_CDS"/>
    <property type="molecule type" value="Genomic_DNA"/>
</dbReference>
<dbReference type="AlphaFoldDB" id="A0A1B0D900"/>
<organism evidence="1 2">
    <name type="scientific">Phlebotomus papatasi</name>
    <name type="common">Sandfly</name>
    <dbReference type="NCBI Taxonomy" id="29031"/>
    <lineage>
        <taxon>Eukaryota</taxon>
        <taxon>Metazoa</taxon>
        <taxon>Ecdysozoa</taxon>
        <taxon>Arthropoda</taxon>
        <taxon>Hexapoda</taxon>
        <taxon>Insecta</taxon>
        <taxon>Pterygota</taxon>
        <taxon>Neoptera</taxon>
        <taxon>Endopterygota</taxon>
        <taxon>Diptera</taxon>
        <taxon>Nematocera</taxon>
        <taxon>Psychodoidea</taxon>
        <taxon>Psychodidae</taxon>
        <taxon>Phlebotomus</taxon>
        <taxon>Phlebotomus</taxon>
    </lineage>
</organism>
<sequence>MWNLIKILLIISAIWLREIIPIHAAIKSTQDGESFHITILLNDTFRFGEINFYREYELPANSVTTVEVKGTKALWDVGFGVLQTHSFLHEITLSSKKILEPNPTKSTVNGTNIGFNVHRDSIYYIHTKKGNFNVSTAVAFVIFKRTGAIPGGCNMVHPVEETPFITVVLLEDTVRVETPPAGSGAPRLGNTTCGTENFLYEFRYMYLAKQDFSRRSYFDTLRTLMVPRTAIESGYLVSKMPEYNLHQLYARYTAMGLFFVTLVMDGFGENVTTSYVPSHSYGCSQQQLTKDCHIIVILGRQLIYLRVIVNSFMIGGYLAYVIFCTIDDWDLKIIIIIVGGIVFAITWTLLWLQCHSVSEVADILGSILNGYCLACLVLYAFGDMRILESHTYYWMVFSLIVFCVSILTFPLTRRGAIVITALLGSFFMGITLLFMFDGNLHYAIINNWRRLKDKSFSYAILNPHLDIVG</sequence>
<evidence type="ECO:0000313" key="1">
    <source>
        <dbReference type="EnsemblMetazoa" id="PPAI004112-PA"/>
    </source>
</evidence>
<dbReference type="Proteomes" id="UP000092462">
    <property type="component" value="Unassembled WGS sequence"/>
</dbReference>
<dbReference type="Pfam" id="PF25992">
    <property type="entry name" value="Ig_TM7SF3_N"/>
    <property type="match status" value="1"/>
</dbReference>
<keyword evidence="2" id="KW-1185">Reference proteome</keyword>